<evidence type="ECO:0000313" key="1">
    <source>
        <dbReference type="EMBL" id="JAH04346.1"/>
    </source>
</evidence>
<dbReference type="AlphaFoldDB" id="A0A0E9PIB3"/>
<dbReference type="EMBL" id="GBXM01104231">
    <property type="protein sequence ID" value="JAH04346.1"/>
    <property type="molecule type" value="Transcribed_RNA"/>
</dbReference>
<reference evidence="1" key="1">
    <citation type="submission" date="2014-11" db="EMBL/GenBank/DDBJ databases">
        <authorList>
            <person name="Amaro Gonzalez C."/>
        </authorList>
    </citation>
    <scope>NUCLEOTIDE SEQUENCE</scope>
</reference>
<accession>A0A0E9PIB3</accession>
<organism evidence="1">
    <name type="scientific">Anguilla anguilla</name>
    <name type="common">European freshwater eel</name>
    <name type="synonym">Muraena anguilla</name>
    <dbReference type="NCBI Taxonomy" id="7936"/>
    <lineage>
        <taxon>Eukaryota</taxon>
        <taxon>Metazoa</taxon>
        <taxon>Chordata</taxon>
        <taxon>Craniata</taxon>
        <taxon>Vertebrata</taxon>
        <taxon>Euteleostomi</taxon>
        <taxon>Actinopterygii</taxon>
        <taxon>Neopterygii</taxon>
        <taxon>Teleostei</taxon>
        <taxon>Anguilliformes</taxon>
        <taxon>Anguillidae</taxon>
        <taxon>Anguilla</taxon>
    </lineage>
</organism>
<protein>
    <submittedName>
        <fullName evidence="1">Uncharacterized protein</fullName>
    </submittedName>
</protein>
<reference evidence="1" key="2">
    <citation type="journal article" date="2015" name="Fish Shellfish Immunol.">
        <title>Early steps in the European eel (Anguilla anguilla)-Vibrio vulnificus interaction in the gills: Role of the RtxA13 toxin.</title>
        <authorList>
            <person name="Callol A."/>
            <person name="Pajuelo D."/>
            <person name="Ebbesson L."/>
            <person name="Teles M."/>
            <person name="MacKenzie S."/>
            <person name="Amaro C."/>
        </authorList>
    </citation>
    <scope>NUCLEOTIDE SEQUENCE</scope>
</reference>
<sequence>MLIEETTVKSKIGTDYGGYFLLILL</sequence>
<proteinExistence type="predicted"/>
<name>A0A0E9PIB3_ANGAN</name>